<evidence type="ECO:0000313" key="1">
    <source>
        <dbReference type="EMBL" id="QAU51707.1"/>
    </source>
</evidence>
<dbReference type="KEGG" id="cpeg:CPELA_02045"/>
<dbReference type="InterPro" id="IPR026898">
    <property type="entry name" value="PrsW"/>
</dbReference>
<dbReference type="PANTHER" id="PTHR36844:SF1">
    <property type="entry name" value="PROTEASE PRSW"/>
    <property type="match status" value="1"/>
</dbReference>
<dbReference type="EMBL" id="CP035299">
    <property type="protein sequence ID" value="QAU51707.1"/>
    <property type="molecule type" value="Genomic_DNA"/>
</dbReference>
<dbReference type="PANTHER" id="PTHR36844">
    <property type="entry name" value="PROTEASE PRSW"/>
    <property type="match status" value="1"/>
</dbReference>
<dbReference type="RefSeq" id="WP_128889253.1">
    <property type="nucleotide sequence ID" value="NZ_BMCX01000004.1"/>
</dbReference>
<protein>
    <submittedName>
        <fullName evidence="1">Uncharacterized protein</fullName>
    </submittedName>
</protein>
<sequence length="289" mass="31246">MTNARFENKPALVVLILGLIIGIPIGLKSSLSIATHSPEGLIKGIPIALAYIAVVYLIVRISPAWPGRPLWWVFAAFLWGAGSASIFVTLAGKYLMQLMRQLQLPEFGASLAGALPEEVGKALGVFLILLVAKQMNRPWHGLIVGVMVGLGFAALENLGYGIAGGLIHPVSDMDGALETWIQRTKFGPALHCVYTGIAGWGIAKAMFTSGWSRGKRIGVALAWLLLSFLLHFAWNSAPENIYINLLKMVVTAIISYGLFIVLYVRGWKQAKRQRSASQPATPTEPSTQA</sequence>
<dbReference type="GO" id="GO:0008233">
    <property type="term" value="F:peptidase activity"/>
    <property type="evidence" value="ECO:0007669"/>
    <property type="project" value="InterPro"/>
</dbReference>
<dbReference type="Pfam" id="PF13367">
    <property type="entry name" value="PrsW-protease"/>
    <property type="match status" value="1"/>
</dbReference>
<organism evidence="1 2">
    <name type="scientific">Corynebacterium pelargi</name>
    <dbReference type="NCBI Taxonomy" id="1471400"/>
    <lineage>
        <taxon>Bacteria</taxon>
        <taxon>Bacillati</taxon>
        <taxon>Actinomycetota</taxon>
        <taxon>Actinomycetes</taxon>
        <taxon>Mycobacteriales</taxon>
        <taxon>Corynebacteriaceae</taxon>
        <taxon>Corynebacterium</taxon>
    </lineage>
</organism>
<name>A0A410W788_9CORY</name>
<keyword evidence="2" id="KW-1185">Reference proteome</keyword>
<evidence type="ECO:0000313" key="2">
    <source>
        <dbReference type="Proteomes" id="UP000288929"/>
    </source>
</evidence>
<dbReference type="Proteomes" id="UP000288929">
    <property type="component" value="Chromosome"/>
</dbReference>
<accession>A0A410W788</accession>
<proteinExistence type="predicted"/>
<dbReference type="AlphaFoldDB" id="A0A410W788"/>
<reference evidence="1 2" key="1">
    <citation type="submission" date="2019-01" db="EMBL/GenBank/DDBJ databases">
        <authorList>
            <person name="Ruckert C."/>
            <person name="Busche T."/>
            <person name="Kalinowski J."/>
        </authorList>
    </citation>
    <scope>NUCLEOTIDE SEQUENCE [LARGE SCALE GENOMIC DNA]</scope>
    <source>
        <strain evidence="1 2">136/3</strain>
    </source>
</reference>
<gene>
    <name evidence="1" type="ORF">CPELA_02045</name>
</gene>
<dbReference type="OrthoDB" id="9785431at2"/>